<proteinExistence type="predicted"/>
<dbReference type="Proteomes" id="UP001162501">
    <property type="component" value="Chromosome 16"/>
</dbReference>
<sequence>MFLVATSEKAGGATASGGERSGMLPNILQCSEHLSQHRIKSPNVHSAVVEEPGWRDGVWKEEDCVGRKRSARSDQGSPCSPRMALDFRNNCHQEGQVFGECYREGSLNRSHKPALKVTSRGKCSHSSRKAEATASVIPMKPGVCHSAGKGGLSPARARCP</sequence>
<accession>A0AC59YJ47</accession>
<reference evidence="1" key="1">
    <citation type="submission" date="2023-05" db="EMBL/GenBank/DDBJ databases">
        <authorList>
            <consortium name="ELIXIR-Norway"/>
        </authorList>
    </citation>
    <scope>NUCLEOTIDE SEQUENCE</scope>
</reference>
<organism evidence="1 2">
    <name type="scientific">Rangifer tarandus platyrhynchus</name>
    <name type="common">Svalbard reindeer</name>
    <dbReference type="NCBI Taxonomy" id="3082113"/>
    <lineage>
        <taxon>Eukaryota</taxon>
        <taxon>Metazoa</taxon>
        <taxon>Chordata</taxon>
        <taxon>Craniata</taxon>
        <taxon>Vertebrata</taxon>
        <taxon>Euteleostomi</taxon>
        <taxon>Mammalia</taxon>
        <taxon>Eutheria</taxon>
        <taxon>Laurasiatheria</taxon>
        <taxon>Artiodactyla</taxon>
        <taxon>Ruminantia</taxon>
        <taxon>Pecora</taxon>
        <taxon>Cervidae</taxon>
        <taxon>Odocoileinae</taxon>
        <taxon>Rangifer</taxon>
    </lineage>
</organism>
<name>A0AC59YJ47_RANTA</name>
<evidence type="ECO:0000313" key="2">
    <source>
        <dbReference type="Proteomes" id="UP001162501"/>
    </source>
</evidence>
<dbReference type="EMBL" id="OX596100">
    <property type="protein sequence ID" value="CAM9746621.1"/>
    <property type="molecule type" value="Genomic_DNA"/>
</dbReference>
<protein>
    <submittedName>
        <fullName evidence="1">Uncharacterized protein</fullName>
    </submittedName>
</protein>
<reference evidence="1" key="2">
    <citation type="submission" date="2025-03" db="EMBL/GenBank/DDBJ databases">
        <authorList>
            <consortium name="ELIXIR-Norway"/>
            <consortium name="Elixir Norway"/>
        </authorList>
    </citation>
    <scope>NUCLEOTIDE SEQUENCE</scope>
</reference>
<evidence type="ECO:0000313" key="1">
    <source>
        <dbReference type="EMBL" id="CAM9746621.1"/>
    </source>
</evidence>
<gene>
    <name evidence="1" type="ORF">MRATA1EN22A_LOCUS6883</name>
</gene>